<name>A0A8H6J2Q2_9PEZI</name>
<feature type="chain" id="PRO_5034761006" description="Glycoside hydrolase 131 catalytic N-terminal domain-containing protein" evidence="1">
    <location>
        <begin position="22"/>
        <end position="302"/>
    </location>
</feature>
<evidence type="ECO:0000256" key="1">
    <source>
        <dbReference type="SAM" id="SignalP"/>
    </source>
</evidence>
<comment type="caution">
    <text evidence="3">The sequence shown here is derived from an EMBL/GenBank/DDBJ whole genome shotgun (WGS) entry which is preliminary data.</text>
</comment>
<evidence type="ECO:0000259" key="2">
    <source>
        <dbReference type="Pfam" id="PF18271"/>
    </source>
</evidence>
<feature type="domain" description="Glycoside hydrolase 131 catalytic N-terminal" evidence="2">
    <location>
        <begin position="26"/>
        <end position="296"/>
    </location>
</feature>
<dbReference type="Pfam" id="PF18271">
    <property type="entry name" value="GH131_N"/>
    <property type="match status" value="1"/>
</dbReference>
<feature type="signal peptide" evidence="1">
    <location>
        <begin position="1"/>
        <end position="21"/>
    </location>
</feature>
<dbReference type="PANTHER" id="PTHR34612">
    <property type="entry name" value="GH131_N DOMAIN-CONTAINING PROTEIN"/>
    <property type="match status" value="1"/>
</dbReference>
<proteinExistence type="predicted"/>
<evidence type="ECO:0000313" key="3">
    <source>
        <dbReference type="EMBL" id="KAF6805407.1"/>
    </source>
</evidence>
<sequence length="302" mass="32525">MASSLVSTASLFLLAASTVNAAKCPIQFEGRVPTNFTPADFDTSASPFNNGFVFGKGLKASDVVSIPDGLSSMPSANIAKPDQLDGTSGKAFEVNIDDRSIFAPSETNVQTGFRRAEMLPMSNNGTDPSTSGVKTVHWSMMKDPKKPLNLTHEYQMVFLESSIFSSNQFALKYGDLIGIHPADPDVLHLFGNSNTKPFQPEMFTTKFTEGVFHNFALTLDFTKNLTQIYYSQGNTPLVAQGKPVENDISGQGQFHFGVLKKSVNGTGDLTKSGFHESGIHEGIIFGGIFQEDSADGCVTLSP</sequence>
<organism evidence="3 4">
    <name type="scientific">Colletotrichum plurivorum</name>
    <dbReference type="NCBI Taxonomy" id="2175906"/>
    <lineage>
        <taxon>Eukaryota</taxon>
        <taxon>Fungi</taxon>
        <taxon>Dikarya</taxon>
        <taxon>Ascomycota</taxon>
        <taxon>Pezizomycotina</taxon>
        <taxon>Sordariomycetes</taxon>
        <taxon>Hypocreomycetidae</taxon>
        <taxon>Glomerellales</taxon>
        <taxon>Glomerellaceae</taxon>
        <taxon>Colletotrichum</taxon>
        <taxon>Colletotrichum orchidearum species complex</taxon>
    </lineage>
</organism>
<dbReference type="Proteomes" id="UP000654918">
    <property type="component" value="Unassembled WGS sequence"/>
</dbReference>
<dbReference type="EMBL" id="WIGO01000747">
    <property type="protein sequence ID" value="KAF6805407.1"/>
    <property type="molecule type" value="Genomic_DNA"/>
</dbReference>
<dbReference type="PANTHER" id="PTHR34612:SF2">
    <property type="entry name" value="GLYCOSIDE HYDROLASE 131 CATALYTIC N-TERMINAL DOMAIN-CONTAINING PROTEIN"/>
    <property type="match status" value="1"/>
</dbReference>
<protein>
    <recommendedName>
        <fullName evidence="2">Glycoside hydrolase 131 catalytic N-terminal domain-containing protein</fullName>
    </recommendedName>
</protein>
<reference evidence="3" key="1">
    <citation type="journal article" date="2020" name="Phytopathology">
        <title>Genome Sequence Resources of Colletotrichum truncatum, C. plurivorum, C. musicola, and C. sojae: Four Species Pathogenic to Soybean (Glycine max).</title>
        <authorList>
            <person name="Rogerio F."/>
            <person name="Boufleur T.R."/>
            <person name="Ciampi-Guillardi M."/>
            <person name="Sukno S.A."/>
            <person name="Thon M.R."/>
            <person name="Massola Junior N.S."/>
            <person name="Baroncelli R."/>
        </authorList>
    </citation>
    <scope>NUCLEOTIDE SEQUENCE</scope>
    <source>
        <strain evidence="3">LFN00145</strain>
    </source>
</reference>
<accession>A0A8H6J2Q2</accession>
<gene>
    <name evidence="3" type="ORF">CPLU01_15988</name>
</gene>
<keyword evidence="1" id="KW-0732">Signal</keyword>
<dbReference type="Gene3D" id="2.60.120.1160">
    <property type="match status" value="1"/>
</dbReference>
<evidence type="ECO:0000313" key="4">
    <source>
        <dbReference type="Proteomes" id="UP000654918"/>
    </source>
</evidence>
<dbReference type="InterPro" id="IPR041524">
    <property type="entry name" value="GH131_N"/>
</dbReference>
<keyword evidence="4" id="KW-1185">Reference proteome</keyword>
<dbReference type="AlphaFoldDB" id="A0A8H6J2Q2"/>